<feature type="region of interest" description="Disordered" evidence="8">
    <location>
        <begin position="271"/>
        <end position="296"/>
    </location>
</feature>
<evidence type="ECO:0000256" key="1">
    <source>
        <dbReference type="ARBA" id="ARBA00004651"/>
    </source>
</evidence>
<dbReference type="SUPFAM" id="SSF144083">
    <property type="entry name" value="Magnesium transport protein CorA, transmembrane region"/>
    <property type="match status" value="1"/>
</dbReference>
<dbReference type="GO" id="GO:0015087">
    <property type="term" value="F:cobalt ion transmembrane transporter activity"/>
    <property type="evidence" value="ECO:0007669"/>
    <property type="project" value="TreeGrafter"/>
</dbReference>
<dbReference type="GO" id="GO:0015095">
    <property type="term" value="F:magnesium ion transmembrane transporter activity"/>
    <property type="evidence" value="ECO:0007669"/>
    <property type="project" value="TreeGrafter"/>
</dbReference>
<evidence type="ECO:0000256" key="3">
    <source>
        <dbReference type="ARBA" id="ARBA00022448"/>
    </source>
</evidence>
<dbReference type="GeneID" id="66983084"/>
<feature type="compositionally biased region" description="Acidic residues" evidence="8">
    <location>
        <begin position="271"/>
        <end position="282"/>
    </location>
</feature>
<keyword evidence="7" id="KW-0472">Membrane</keyword>
<dbReference type="InterPro" id="IPR002523">
    <property type="entry name" value="MgTranspt_CorA/ZnTranspt_ZntB"/>
</dbReference>
<keyword evidence="5" id="KW-0812">Transmembrane</keyword>
<evidence type="ECO:0000256" key="7">
    <source>
        <dbReference type="ARBA" id="ARBA00023136"/>
    </source>
</evidence>
<dbReference type="PANTHER" id="PTHR46494:SF1">
    <property type="entry name" value="CORA FAMILY METAL ION TRANSPORTER (EUROFUNG)"/>
    <property type="match status" value="1"/>
</dbReference>
<dbReference type="GO" id="GO:0050897">
    <property type="term" value="F:cobalt ion binding"/>
    <property type="evidence" value="ECO:0007669"/>
    <property type="project" value="TreeGrafter"/>
</dbReference>
<dbReference type="SUPFAM" id="SSF143865">
    <property type="entry name" value="CorA soluble domain-like"/>
    <property type="match status" value="1"/>
</dbReference>
<feature type="region of interest" description="Disordered" evidence="8">
    <location>
        <begin position="68"/>
        <end position="161"/>
    </location>
</feature>
<reference evidence="9" key="2">
    <citation type="submission" date="2021-02" db="EMBL/GenBank/DDBJ databases">
        <title>Aspergillus chevalieri M1 genome sequence.</title>
        <authorList>
            <person name="Kadooka C."/>
            <person name="Mori K."/>
            <person name="Futagami T."/>
        </authorList>
    </citation>
    <scope>NUCLEOTIDE SEQUENCE</scope>
    <source>
        <strain evidence="9">M1</strain>
    </source>
</reference>
<evidence type="ECO:0000256" key="2">
    <source>
        <dbReference type="ARBA" id="ARBA00009765"/>
    </source>
</evidence>
<dbReference type="AlphaFoldDB" id="A0A7R7VQ09"/>
<name>A0A7R7VQ09_ASPCH</name>
<evidence type="ECO:0000256" key="6">
    <source>
        <dbReference type="ARBA" id="ARBA00022989"/>
    </source>
</evidence>
<dbReference type="KEGG" id="ache:ACHE_41290A"/>
<dbReference type="PANTHER" id="PTHR46494">
    <property type="entry name" value="CORA FAMILY METAL ION TRANSPORTER (EUROFUNG)"/>
    <property type="match status" value="1"/>
</dbReference>
<dbReference type="RefSeq" id="XP_043137248.1">
    <property type="nucleotide sequence ID" value="XM_043279583.1"/>
</dbReference>
<dbReference type="Proteomes" id="UP000637239">
    <property type="component" value="Chromosome 4"/>
</dbReference>
<dbReference type="Pfam" id="PF01544">
    <property type="entry name" value="CorA"/>
    <property type="match status" value="1"/>
</dbReference>
<accession>A0A7R7VQ09</accession>
<keyword evidence="10" id="KW-1185">Reference proteome</keyword>
<dbReference type="GO" id="GO:0000287">
    <property type="term" value="F:magnesium ion binding"/>
    <property type="evidence" value="ECO:0007669"/>
    <property type="project" value="TreeGrafter"/>
</dbReference>
<organism evidence="9 10">
    <name type="scientific">Aspergillus chevalieri</name>
    <name type="common">Eurotium chevalieri</name>
    <dbReference type="NCBI Taxonomy" id="182096"/>
    <lineage>
        <taxon>Eukaryota</taxon>
        <taxon>Fungi</taxon>
        <taxon>Dikarya</taxon>
        <taxon>Ascomycota</taxon>
        <taxon>Pezizomycotina</taxon>
        <taxon>Eurotiomycetes</taxon>
        <taxon>Eurotiomycetidae</taxon>
        <taxon>Eurotiales</taxon>
        <taxon>Aspergillaceae</taxon>
        <taxon>Aspergillus</taxon>
        <taxon>Aspergillus subgen. Aspergillus</taxon>
    </lineage>
</organism>
<protein>
    <recommendedName>
        <fullName evidence="11">CorA family metal ion transporter</fullName>
    </recommendedName>
</protein>
<dbReference type="InterPro" id="IPR045863">
    <property type="entry name" value="CorA_TM1_TM2"/>
</dbReference>
<keyword evidence="6" id="KW-1133">Transmembrane helix</keyword>
<keyword evidence="4" id="KW-1003">Cell membrane</keyword>
<reference evidence="9" key="1">
    <citation type="submission" date="2021-01" db="EMBL/GenBank/DDBJ databases">
        <authorList>
            <consortium name="Aspergillus chevalieri M1 genome sequencing consortium"/>
            <person name="Kazuki M."/>
            <person name="Futagami T."/>
        </authorList>
    </citation>
    <scope>NUCLEOTIDE SEQUENCE</scope>
    <source>
        <strain evidence="9">M1</strain>
    </source>
</reference>
<dbReference type="InterPro" id="IPR045861">
    <property type="entry name" value="CorA_cytoplasmic_dom"/>
</dbReference>
<dbReference type="GO" id="GO:0005886">
    <property type="term" value="C:plasma membrane"/>
    <property type="evidence" value="ECO:0007669"/>
    <property type="project" value="UniProtKB-SubCell"/>
</dbReference>
<comment type="similarity">
    <text evidence="2">Belongs to the CorA metal ion transporter (MIT) (TC 1.A.35) family.</text>
</comment>
<evidence type="ECO:0000313" key="10">
    <source>
        <dbReference type="Proteomes" id="UP000637239"/>
    </source>
</evidence>
<dbReference type="Gene3D" id="3.30.460.20">
    <property type="entry name" value="CorA soluble domain-like"/>
    <property type="match status" value="1"/>
</dbReference>
<proteinExistence type="inferred from homology"/>
<gene>
    <name evidence="9" type="ORF">ACHE_41290A</name>
</gene>
<evidence type="ECO:0000313" key="9">
    <source>
        <dbReference type="EMBL" id="BCR88726.1"/>
    </source>
</evidence>
<dbReference type="Gene3D" id="1.20.58.340">
    <property type="entry name" value="Magnesium transport protein CorA, transmembrane region"/>
    <property type="match status" value="2"/>
</dbReference>
<feature type="compositionally biased region" description="Basic and acidic residues" evidence="8">
    <location>
        <begin position="81"/>
        <end position="93"/>
    </location>
</feature>
<comment type="subcellular location">
    <subcellularLocation>
        <location evidence="1">Cell membrane</location>
        <topology evidence="1">Multi-pass membrane protein</topology>
    </subcellularLocation>
</comment>
<feature type="compositionally biased region" description="Polar residues" evidence="8">
    <location>
        <begin position="103"/>
        <end position="116"/>
    </location>
</feature>
<evidence type="ECO:0008006" key="11">
    <source>
        <dbReference type="Google" id="ProtNLM"/>
    </source>
</evidence>
<dbReference type="EMBL" id="AP024419">
    <property type="protein sequence ID" value="BCR88726.1"/>
    <property type="molecule type" value="Genomic_DNA"/>
</dbReference>
<keyword evidence="3" id="KW-0813">Transport</keyword>
<evidence type="ECO:0000256" key="5">
    <source>
        <dbReference type="ARBA" id="ARBA00022692"/>
    </source>
</evidence>
<evidence type="ECO:0000256" key="4">
    <source>
        <dbReference type="ARBA" id="ARBA00022475"/>
    </source>
</evidence>
<sequence length="689" mass="77002">MSSGIDRNLYLLCSLWQTSNAVPPSCYKSMPPFPSQCLQIESSTPSSLNRRLFSPATMSIRSFDHAQAVGTLPGGSDTIDIEAHPRSPSKEDFPNFEDGPSPDTFTTATKVNSADTVRNRIRRSTTARSYHPEGVAPDPNWQPGTEPGIDTTKPLPPYSSDWTPSIPSHLHKRCEIIVVDFSQHEMRQYALDNDTLEPFLAREREPWVQCRWINVNGLSWDVIRALGNYKKIHRLAIEDLINTTNRTKADWYSDHAYVVLTLQKLIKLQQDDSDSEDEDADDQAAPGTRDRKSSVASDTSSVSLKWLSKRGVILEALKDLFKWSPKKSNRNKFKSPAGVRPAGKAFSKQASQLGANTIRGAPARSIQRFRGGPNEDRIEFMERHAVLATKGLCVTLEQVSVFLHADNTVTSFFETSADDIEAPIVKRLSSPETILRQSCDASMLVQAILDAIIDLAIPATMAYQDAIGDLELEVLTDPDIDQSKSLYILTSEIAILRSFMQPIVTVINALRDHRSEPVSTPGFGVFKSTPFHSNSASEPHVGTMTPNLKSLGGSSVTISPMCHTYLGDALDHCITIVESYDQMRRAADNMIDLIFNTIGAFQNESMKQLTLVTCLYLPLTFLTGYFGMNFDDFKGIQHSDGYFWKIAVPFVCATTLLLMRDKIQRYVVLLAQRRLITSSRKQRRERKVK</sequence>
<evidence type="ECO:0000256" key="8">
    <source>
        <dbReference type="SAM" id="MobiDB-lite"/>
    </source>
</evidence>